<accession>A0A2P4QQV6</accession>
<feature type="transmembrane region" description="Helical" evidence="1">
    <location>
        <begin position="6"/>
        <end position="22"/>
    </location>
</feature>
<keyword evidence="3" id="KW-1185">Reference proteome</keyword>
<comment type="caution">
    <text evidence="2">The sequence shown here is derived from an EMBL/GenBank/DDBJ whole genome shotgun (WGS) entry which is preliminary data.</text>
</comment>
<proteinExistence type="predicted"/>
<dbReference type="Proteomes" id="UP000018888">
    <property type="component" value="Unassembled WGS sequence"/>
</dbReference>
<evidence type="ECO:0000256" key="1">
    <source>
        <dbReference type="SAM" id="Phobius"/>
    </source>
</evidence>
<dbReference type="AlphaFoldDB" id="A0A2P4QQV6"/>
<keyword evidence="1" id="KW-1133">Transmembrane helix</keyword>
<sequence>MSNYIYMYIFLETFFIIIYVYIRIQDPSINLLLTGFFFPPIKEKCICYLYMYI</sequence>
<dbReference type="EMBL" id="AUPC02000020">
    <property type="protein sequence ID" value="POG80039.1"/>
    <property type="molecule type" value="Genomic_DNA"/>
</dbReference>
<organism evidence="2 3">
    <name type="scientific">Rhizophagus irregularis (strain DAOM 181602 / DAOM 197198 / MUCL 43194)</name>
    <name type="common">Arbuscular mycorrhizal fungus</name>
    <name type="synonym">Glomus intraradices</name>
    <dbReference type="NCBI Taxonomy" id="747089"/>
    <lineage>
        <taxon>Eukaryota</taxon>
        <taxon>Fungi</taxon>
        <taxon>Fungi incertae sedis</taxon>
        <taxon>Mucoromycota</taxon>
        <taxon>Glomeromycotina</taxon>
        <taxon>Glomeromycetes</taxon>
        <taxon>Glomerales</taxon>
        <taxon>Glomeraceae</taxon>
        <taxon>Rhizophagus</taxon>
    </lineage>
</organism>
<keyword evidence="1" id="KW-0812">Transmembrane</keyword>
<reference evidence="2 3" key="2">
    <citation type="journal article" date="2018" name="New Phytol.">
        <title>High intraspecific genome diversity in the model arbuscular mycorrhizal symbiont Rhizophagus irregularis.</title>
        <authorList>
            <person name="Chen E.C.H."/>
            <person name="Morin E."/>
            <person name="Beaudet D."/>
            <person name="Noel J."/>
            <person name="Yildirir G."/>
            <person name="Ndikumana S."/>
            <person name="Charron P."/>
            <person name="St-Onge C."/>
            <person name="Giorgi J."/>
            <person name="Kruger M."/>
            <person name="Marton T."/>
            <person name="Ropars J."/>
            <person name="Grigoriev I.V."/>
            <person name="Hainaut M."/>
            <person name="Henrissat B."/>
            <person name="Roux C."/>
            <person name="Martin F."/>
            <person name="Corradi N."/>
        </authorList>
    </citation>
    <scope>NUCLEOTIDE SEQUENCE [LARGE SCALE GENOMIC DNA]</scope>
    <source>
        <strain evidence="2 3">DAOM 197198</strain>
    </source>
</reference>
<evidence type="ECO:0000313" key="2">
    <source>
        <dbReference type="EMBL" id="POG80039.1"/>
    </source>
</evidence>
<name>A0A2P4QQV6_RHIID</name>
<evidence type="ECO:0000313" key="3">
    <source>
        <dbReference type="Proteomes" id="UP000018888"/>
    </source>
</evidence>
<reference evidence="2 3" key="1">
    <citation type="journal article" date="2013" name="Proc. Natl. Acad. Sci. U.S.A.">
        <title>Genome of an arbuscular mycorrhizal fungus provides insight into the oldest plant symbiosis.</title>
        <authorList>
            <person name="Tisserant E."/>
            <person name="Malbreil M."/>
            <person name="Kuo A."/>
            <person name="Kohler A."/>
            <person name="Symeonidi A."/>
            <person name="Balestrini R."/>
            <person name="Charron P."/>
            <person name="Duensing N."/>
            <person name="Frei Dit Frey N."/>
            <person name="Gianinazzi-Pearson V."/>
            <person name="Gilbert L.B."/>
            <person name="Handa Y."/>
            <person name="Herr J.R."/>
            <person name="Hijri M."/>
            <person name="Koul R."/>
            <person name="Kawaguchi M."/>
            <person name="Krajinski F."/>
            <person name="Lammers P.J."/>
            <person name="Masclaux F.G."/>
            <person name="Murat C."/>
            <person name="Morin E."/>
            <person name="Ndikumana S."/>
            <person name="Pagni M."/>
            <person name="Petitpierre D."/>
            <person name="Requena N."/>
            <person name="Rosikiewicz P."/>
            <person name="Riley R."/>
            <person name="Saito K."/>
            <person name="San Clemente H."/>
            <person name="Shapiro H."/>
            <person name="van Tuinen D."/>
            <person name="Becard G."/>
            <person name="Bonfante P."/>
            <person name="Paszkowski U."/>
            <person name="Shachar-Hill Y.Y."/>
            <person name="Tuskan G.A."/>
            <person name="Young P.W."/>
            <person name="Sanders I.R."/>
            <person name="Henrissat B."/>
            <person name="Rensing S.A."/>
            <person name="Grigoriev I.V."/>
            <person name="Corradi N."/>
            <person name="Roux C."/>
            <person name="Martin F."/>
        </authorList>
    </citation>
    <scope>NUCLEOTIDE SEQUENCE [LARGE SCALE GENOMIC DNA]</scope>
    <source>
        <strain evidence="2 3">DAOM 197198</strain>
    </source>
</reference>
<protein>
    <submittedName>
        <fullName evidence="2">Uncharacterized protein</fullName>
    </submittedName>
</protein>
<gene>
    <name evidence="2" type="ORF">GLOIN_2v385718</name>
</gene>
<keyword evidence="1" id="KW-0472">Membrane</keyword>